<dbReference type="InterPro" id="IPR013783">
    <property type="entry name" value="Ig-like_fold"/>
</dbReference>
<dbReference type="SMART" id="SM00560">
    <property type="entry name" value="LamGL"/>
    <property type="match status" value="2"/>
</dbReference>
<dbReference type="InterPro" id="IPR035986">
    <property type="entry name" value="PKD_dom_sf"/>
</dbReference>
<dbReference type="Gene3D" id="2.60.120.200">
    <property type="match status" value="2"/>
</dbReference>
<feature type="region of interest" description="Disordered" evidence="7">
    <location>
        <begin position="601"/>
        <end position="627"/>
    </location>
</feature>
<dbReference type="SMART" id="SM00060">
    <property type="entry name" value="FN3"/>
    <property type="match status" value="1"/>
</dbReference>
<feature type="domain" description="PKD" evidence="8">
    <location>
        <begin position="1106"/>
        <end position="1198"/>
    </location>
</feature>
<feature type="compositionally biased region" description="Polar residues" evidence="7">
    <location>
        <begin position="604"/>
        <end position="627"/>
    </location>
</feature>
<name>A0A563E827_9MICO</name>
<sequence>MNTAGLRAVRLWLVGVLVLAMGTLGTLVVAPTARADTSPPAGTPETVSSDALPTWQINGIVWAQVTVGNTVYATGSFTTARPPGVAVGGAGQINVGNLIAYNITTGNLVSSFRHTLNAQGQAITASPDGSTVYVGGDFTTVDGVAHNHIAAFNTATGTLISGFKASVNSTVRALAATNTELYAGGAFMSASGQARSRLAAFSGATGVVLPWAPTADDQPLSMVIAPDGSRVIVGGKFLNLNGAPANGMGSLDASTGATMPWAANTIMHDGGTGSGIDTLRTDGTNIYGAGYAFQTGDFEGSFSADPDTGNVNWLNDCHGDTYDVLPVGQVLYTVSHAHNCSMIGAFPQSNPWSINMRHALAYTTYPTGVNSGPDDYGWNYAGQPDSTLLQWFPVFSLGNVSGANQAAWSLTGNSQYVAAGGEFPRVNGVAQQGLVRFAVKSIAPNKVGPTRAPGAPTPSAMSITSGTARVSWQSAYDQDNANLTYNVYRSGTAAPVYTTTQASNYWTYPMLGFVDKGLTPGSSYTYSVKVSDPFGNTITLPKTNSVTIGSNAVSQYSNDVTGDGATAFWRLGEPSGSAVYDYAGFNDATAQAGVTRGVTGPISGDSTTASTFDGSSADGSVASNSTMATTPSFSVETWVKTNTTSGGKIVGYGSASTGNSGSYDRHIYMDNAGHFYFGVYPGSTQVVSSPKTYNDGSWHYVVASLDPTAGMTLYVDGKKVASNPSVTSAQDYSGYWRIGGDNLNGWPNQPSSNYFAGTIGDVAIYPTALTLAQIQTHYTDGGGSLNIPAAPKDAYGKAVYNSDPELFWRLDDATGPTAADASRNGETGVYSGGETFGQPGALGSQGTAVTFNGVDGTIGSADQFTNPTVYSEELWFNTTTTNGGKLIGFGDQQSGNSNNYDRHVYMTPDGKLNFGVYTGATNIITSPASYNDGKWHYMVATQGPDGMTLYVDGQVVATGTQTQAQSYTGYWRVGGDTSWSGNPFFAGSIDEVAVYSSELDAATVQAHYAAAGGTMPNQPPVAAFTVTSTGLTAAVDGSGSSDPDGTVSSYDWTWGDGTPDTVGASATASHTYAAAGQYTVSLTVTDNGGAPSTPVTHSVTVTAPPVNQPPVAAFTVTSTGLTAAVDGSGSSDPDGTVSSYDWTWGDGTPDTVGASATASHTYAAAGQYTVSLTVTDNDGAPSTPVTHSVTVTAPVGQAIASDSFNRTVANGWGSADVGGAWTRSGAASNFAVSGGQGSITMATAGSGPSMNLNSVSTNSADITAGVSVNAQPTGSGVFVSVMGRTVPSVGNYRATLNLRANGSVTLGLFRVDGAGQAVIVAPTVQTGLTYSVGDVLNVQFLVTGTSPTTLSAKVWKQGTTEPTAWGVSGTDGASAMQAAGSVGLMSYLGGSATIVPVTTNFTNFQVQSGVTPQVAMKQKALRRVTTTLHKSKVPSPADRVSPPLGLNQFTPKKAK</sequence>
<keyword evidence="5" id="KW-0378">Hydrolase</keyword>
<evidence type="ECO:0000256" key="6">
    <source>
        <dbReference type="ARBA" id="ARBA00023326"/>
    </source>
</evidence>
<dbReference type="EMBL" id="VCQV01000002">
    <property type="protein sequence ID" value="TWP38680.1"/>
    <property type="molecule type" value="Genomic_DNA"/>
</dbReference>
<evidence type="ECO:0000259" key="8">
    <source>
        <dbReference type="PROSITE" id="PS50093"/>
    </source>
</evidence>
<dbReference type="InterPro" id="IPR001791">
    <property type="entry name" value="Laminin_G"/>
</dbReference>
<evidence type="ECO:0000313" key="10">
    <source>
        <dbReference type="EMBL" id="TWP38680.1"/>
    </source>
</evidence>
<evidence type="ECO:0000256" key="4">
    <source>
        <dbReference type="ARBA" id="ARBA00023273"/>
    </source>
</evidence>
<dbReference type="Pfam" id="PF13385">
    <property type="entry name" value="Laminin_G_3"/>
    <property type="match status" value="2"/>
</dbReference>
<dbReference type="InterPro" id="IPR003961">
    <property type="entry name" value="FN3_dom"/>
</dbReference>
<dbReference type="SUPFAM" id="SSF49265">
    <property type="entry name" value="Fibronectin type III"/>
    <property type="match status" value="1"/>
</dbReference>
<dbReference type="SUPFAM" id="SSF49299">
    <property type="entry name" value="PKD domain"/>
    <property type="match status" value="2"/>
</dbReference>
<dbReference type="PROSITE" id="PS50093">
    <property type="entry name" value="PKD"/>
    <property type="match status" value="2"/>
</dbReference>
<keyword evidence="2" id="KW-0732">Signal</keyword>
<feature type="domain" description="PKD" evidence="8">
    <location>
        <begin position="1016"/>
        <end position="1106"/>
    </location>
</feature>
<dbReference type="InterPro" id="IPR006558">
    <property type="entry name" value="LamG-like"/>
</dbReference>
<evidence type="ECO:0000256" key="3">
    <source>
        <dbReference type="ARBA" id="ARBA00023157"/>
    </source>
</evidence>
<dbReference type="InterPro" id="IPR036116">
    <property type="entry name" value="FN3_sf"/>
</dbReference>
<dbReference type="SMART" id="SM00282">
    <property type="entry name" value="LamG"/>
    <property type="match status" value="2"/>
</dbReference>
<dbReference type="CDD" id="cd00063">
    <property type="entry name" value="FN3"/>
    <property type="match status" value="1"/>
</dbReference>
<comment type="subcellular location">
    <subcellularLocation>
        <location evidence="1">Cell projection</location>
    </subcellularLocation>
</comment>
<dbReference type="Pfam" id="PF18911">
    <property type="entry name" value="PKD_4"/>
    <property type="match status" value="2"/>
</dbReference>
<dbReference type="GO" id="GO:0000272">
    <property type="term" value="P:polysaccharide catabolic process"/>
    <property type="evidence" value="ECO:0007669"/>
    <property type="project" value="UniProtKB-KW"/>
</dbReference>
<feature type="region of interest" description="Disordered" evidence="7">
    <location>
        <begin position="1427"/>
        <end position="1455"/>
    </location>
</feature>
<dbReference type="SUPFAM" id="SSF50998">
    <property type="entry name" value="Quinoprotein alcohol dehydrogenase-like"/>
    <property type="match status" value="1"/>
</dbReference>
<dbReference type="InterPro" id="IPR000601">
    <property type="entry name" value="PKD_dom"/>
</dbReference>
<evidence type="ECO:0000256" key="7">
    <source>
        <dbReference type="SAM" id="MobiDB-lite"/>
    </source>
</evidence>
<dbReference type="Proteomes" id="UP000320244">
    <property type="component" value="Unassembled WGS sequence"/>
</dbReference>
<evidence type="ECO:0000256" key="2">
    <source>
        <dbReference type="ARBA" id="ARBA00022729"/>
    </source>
</evidence>
<keyword evidence="3" id="KW-1015">Disulfide bond</keyword>
<dbReference type="SMART" id="SM00089">
    <property type="entry name" value="PKD"/>
    <property type="match status" value="2"/>
</dbReference>
<gene>
    <name evidence="10" type="ORF">FGL98_02545</name>
</gene>
<dbReference type="CDD" id="cd00146">
    <property type="entry name" value="PKD"/>
    <property type="match status" value="2"/>
</dbReference>
<dbReference type="SUPFAM" id="SSF49899">
    <property type="entry name" value="Concanavalin A-like lectins/glucanases"/>
    <property type="match status" value="2"/>
</dbReference>
<evidence type="ECO:0000256" key="5">
    <source>
        <dbReference type="ARBA" id="ARBA00023295"/>
    </source>
</evidence>
<evidence type="ECO:0000256" key="1">
    <source>
        <dbReference type="ARBA" id="ARBA00004316"/>
    </source>
</evidence>
<dbReference type="InterPro" id="IPR011047">
    <property type="entry name" value="Quinoprotein_ADH-like_sf"/>
</dbReference>
<keyword evidence="6" id="KW-0119">Carbohydrate metabolism</keyword>
<organism evidence="10 11">
    <name type="scientific">Leekyejoonella antrihumi</name>
    <dbReference type="NCBI Taxonomy" id="1660198"/>
    <lineage>
        <taxon>Bacteria</taxon>
        <taxon>Bacillati</taxon>
        <taxon>Actinomycetota</taxon>
        <taxon>Actinomycetes</taxon>
        <taxon>Micrococcales</taxon>
        <taxon>Dermacoccaceae</taxon>
        <taxon>Leekyejoonella</taxon>
    </lineage>
</organism>
<accession>A0A563E827</accession>
<dbReference type="GO" id="GO:0042995">
    <property type="term" value="C:cell projection"/>
    <property type="evidence" value="ECO:0007669"/>
    <property type="project" value="UniProtKB-SubCell"/>
</dbReference>
<dbReference type="Gene3D" id="2.60.40.10">
    <property type="entry name" value="Immunoglobulins"/>
    <property type="match status" value="3"/>
</dbReference>
<feature type="domain" description="Fibronectin type-III" evidence="9">
    <location>
        <begin position="452"/>
        <end position="553"/>
    </location>
</feature>
<dbReference type="PROSITE" id="PS50853">
    <property type="entry name" value="FN3"/>
    <property type="match status" value="1"/>
</dbReference>
<keyword evidence="11" id="KW-1185">Reference proteome</keyword>
<evidence type="ECO:0000259" key="9">
    <source>
        <dbReference type="PROSITE" id="PS50853"/>
    </source>
</evidence>
<keyword evidence="4" id="KW-0966">Cell projection</keyword>
<reference evidence="10 11" key="1">
    <citation type="submission" date="2019-05" db="EMBL/GenBank/DDBJ databases">
        <authorList>
            <person name="Lee S.D."/>
        </authorList>
    </citation>
    <scope>NUCLEOTIDE SEQUENCE [LARGE SCALE GENOMIC DNA]</scope>
    <source>
        <strain evidence="10 11">C5-26</strain>
    </source>
</reference>
<proteinExistence type="predicted"/>
<keyword evidence="5" id="KW-0326">Glycosidase</keyword>
<keyword evidence="6" id="KW-0624">Polysaccharide degradation</keyword>
<reference evidence="10 11" key="2">
    <citation type="submission" date="2019-08" db="EMBL/GenBank/DDBJ databases">
        <title>Jejuicoccus antrihumi gen. nov., sp. nov., a new member of the family Dermacoccaceae isolated from a cave.</title>
        <authorList>
            <person name="Schumann P."/>
            <person name="Kim I.S."/>
        </authorList>
    </citation>
    <scope>NUCLEOTIDE SEQUENCE [LARGE SCALE GENOMIC DNA]</scope>
    <source>
        <strain evidence="10 11">C5-26</strain>
    </source>
</reference>
<dbReference type="GO" id="GO:0016798">
    <property type="term" value="F:hydrolase activity, acting on glycosyl bonds"/>
    <property type="evidence" value="ECO:0007669"/>
    <property type="project" value="UniProtKB-KW"/>
</dbReference>
<dbReference type="InterPro" id="IPR013320">
    <property type="entry name" value="ConA-like_dom_sf"/>
</dbReference>
<dbReference type="OrthoDB" id="9802683at2"/>
<dbReference type="CDD" id="cd00110">
    <property type="entry name" value="LamG"/>
    <property type="match status" value="1"/>
</dbReference>
<comment type="caution">
    <text evidence="10">The sequence shown here is derived from an EMBL/GenBank/DDBJ whole genome shotgun (WGS) entry which is preliminary data.</text>
</comment>
<dbReference type="InterPro" id="IPR022409">
    <property type="entry name" value="PKD/Chitinase_dom"/>
</dbReference>
<protein>
    <submittedName>
        <fullName evidence="10">PKD domain-containing protein</fullName>
    </submittedName>
</protein>
<evidence type="ECO:0000313" key="11">
    <source>
        <dbReference type="Proteomes" id="UP000320244"/>
    </source>
</evidence>